<dbReference type="InterPro" id="IPR000515">
    <property type="entry name" value="MetI-like"/>
</dbReference>
<evidence type="ECO:0000256" key="6">
    <source>
        <dbReference type="ARBA" id="ARBA00022989"/>
    </source>
</evidence>
<organism evidence="10 11">
    <name type="scientific">Pantoea cypripedii</name>
    <name type="common">Pectobacterium cypripedii</name>
    <name type="synonym">Erwinia cypripedii</name>
    <dbReference type="NCBI Taxonomy" id="55209"/>
    <lineage>
        <taxon>Bacteria</taxon>
        <taxon>Pseudomonadati</taxon>
        <taxon>Pseudomonadota</taxon>
        <taxon>Gammaproteobacteria</taxon>
        <taxon>Enterobacterales</taxon>
        <taxon>Erwiniaceae</taxon>
        <taxon>Pantoea</taxon>
    </lineage>
</organism>
<accession>A0A6B9G9K9</accession>
<keyword evidence="5 8" id="KW-0812">Transmembrane</keyword>
<evidence type="ECO:0000259" key="9">
    <source>
        <dbReference type="PROSITE" id="PS50928"/>
    </source>
</evidence>
<dbReference type="InterPro" id="IPR035906">
    <property type="entry name" value="MetI-like_sf"/>
</dbReference>
<proteinExistence type="inferred from homology"/>
<feature type="transmembrane region" description="Helical" evidence="8">
    <location>
        <begin position="29"/>
        <end position="48"/>
    </location>
</feature>
<evidence type="ECO:0000256" key="5">
    <source>
        <dbReference type="ARBA" id="ARBA00022692"/>
    </source>
</evidence>
<evidence type="ECO:0000256" key="3">
    <source>
        <dbReference type="ARBA" id="ARBA00022475"/>
    </source>
</evidence>
<feature type="domain" description="ABC transmembrane type-1" evidence="9">
    <location>
        <begin position="88"/>
        <end position="301"/>
    </location>
</feature>
<evidence type="ECO:0000256" key="1">
    <source>
        <dbReference type="ARBA" id="ARBA00004429"/>
    </source>
</evidence>
<dbReference type="GO" id="GO:0055085">
    <property type="term" value="P:transmembrane transport"/>
    <property type="evidence" value="ECO:0007669"/>
    <property type="project" value="InterPro"/>
</dbReference>
<dbReference type="PANTHER" id="PTHR30193:SF37">
    <property type="entry name" value="INNER MEMBRANE ABC TRANSPORTER PERMEASE PROTEIN YCJO"/>
    <property type="match status" value="1"/>
</dbReference>
<feature type="transmembrane region" description="Helical" evidence="8">
    <location>
        <begin position="125"/>
        <end position="145"/>
    </location>
</feature>
<evidence type="ECO:0000313" key="11">
    <source>
        <dbReference type="Proteomes" id="UP000502005"/>
    </source>
</evidence>
<keyword evidence="3" id="KW-1003">Cell membrane</keyword>
<dbReference type="RefSeq" id="WP_208715044.1">
    <property type="nucleotide sequence ID" value="NZ_CP024768.1"/>
</dbReference>
<keyword evidence="6 8" id="KW-1133">Transmembrane helix</keyword>
<comment type="similarity">
    <text evidence="8">Belongs to the binding-protein-dependent transport system permease family.</text>
</comment>
<keyword evidence="7 8" id="KW-0472">Membrane</keyword>
<dbReference type="Gene3D" id="1.10.3720.10">
    <property type="entry name" value="MetI-like"/>
    <property type="match status" value="1"/>
</dbReference>
<dbReference type="PROSITE" id="PS50928">
    <property type="entry name" value="ABC_TM1"/>
    <property type="match status" value="1"/>
</dbReference>
<feature type="transmembrane region" description="Helical" evidence="8">
    <location>
        <begin position="92"/>
        <end position="113"/>
    </location>
</feature>
<dbReference type="SUPFAM" id="SSF161098">
    <property type="entry name" value="MetI-like"/>
    <property type="match status" value="1"/>
</dbReference>
<feature type="transmembrane region" description="Helical" evidence="8">
    <location>
        <begin position="282"/>
        <end position="304"/>
    </location>
</feature>
<feature type="transmembrane region" description="Helical" evidence="8">
    <location>
        <begin position="219"/>
        <end position="241"/>
    </location>
</feature>
<feature type="transmembrane region" description="Helical" evidence="8">
    <location>
        <begin position="173"/>
        <end position="198"/>
    </location>
</feature>
<dbReference type="EMBL" id="CP024768">
    <property type="protein sequence ID" value="QGY29185.1"/>
    <property type="molecule type" value="Genomic_DNA"/>
</dbReference>
<gene>
    <name evidence="10" type="ORF">CUN67_09690</name>
</gene>
<evidence type="ECO:0000256" key="7">
    <source>
        <dbReference type="ARBA" id="ARBA00023136"/>
    </source>
</evidence>
<dbReference type="AlphaFoldDB" id="A0A6B9G9K9"/>
<dbReference type="PANTHER" id="PTHR30193">
    <property type="entry name" value="ABC TRANSPORTER PERMEASE PROTEIN"/>
    <property type="match status" value="1"/>
</dbReference>
<keyword evidence="2 8" id="KW-0813">Transport</keyword>
<dbReference type="Pfam" id="PF00528">
    <property type="entry name" value="BPD_transp_1"/>
    <property type="match status" value="1"/>
</dbReference>
<dbReference type="GO" id="GO:0005886">
    <property type="term" value="C:plasma membrane"/>
    <property type="evidence" value="ECO:0007669"/>
    <property type="project" value="UniProtKB-SubCell"/>
</dbReference>
<comment type="subcellular location">
    <subcellularLocation>
        <location evidence="1">Cell inner membrane</location>
        <topology evidence="1">Multi-pass membrane protein</topology>
    </subcellularLocation>
    <subcellularLocation>
        <location evidence="8">Cell membrane</location>
        <topology evidence="8">Multi-pass membrane protein</topology>
    </subcellularLocation>
</comment>
<evidence type="ECO:0000313" key="10">
    <source>
        <dbReference type="EMBL" id="QGY29185.1"/>
    </source>
</evidence>
<evidence type="ECO:0000256" key="2">
    <source>
        <dbReference type="ARBA" id="ARBA00022448"/>
    </source>
</evidence>
<reference evidence="10 11" key="1">
    <citation type="submission" date="2017-11" db="EMBL/GenBank/DDBJ databases">
        <title>Genome sequence of Pantoea cypripedii NE1.</title>
        <authorList>
            <person name="Nascimento F.X."/>
        </authorList>
    </citation>
    <scope>NUCLEOTIDE SEQUENCE [LARGE SCALE GENOMIC DNA]</scope>
    <source>
        <strain evidence="10 11">NE1</strain>
    </source>
</reference>
<dbReference type="InterPro" id="IPR051393">
    <property type="entry name" value="ABC_transporter_permease"/>
</dbReference>
<dbReference type="Proteomes" id="UP000502005">
    <property type="component" value="Chromosome"/>
</dbReference>
<dbReference type="CDD" id="cd06261">
    <property type="entry name" value="TM_PBP2"/>
    <property type="match status" value="1"/>
</dbReference>
<sequence>MENISPVTVKLARVTTVKNVSSLERAERFWGWIMIAPLVIGLLVFYFIPFLQTFFYSFTDLNQFMNWTEVSLDNYRDLFTDDDFYTAALNTLFYVVVCVPVSLALSLLLAIGLNQPIRGKTLFRTLLFLPAITMPAAVAMVWQWLFNGDFGLVNHVLGFIGISQVDWLSDPKVVHLSVSIIIIWSSLALKIIILLAGLQNIPRQVYEAADIDGIGTLRRFFFITLPLMLPTLFFVSIMSFIEVLQIFDVIFLMFDRSMIESDAMTVTFLFYKYAFYLQEKGYASAIAVMLFIVTLAISLVQMFIGKKIKVT</sequence>
<evidence type="ECO:0000256" key="8">
    <source>
        <dbReference type="RuleBase" id="RU363032"/>
    </source>
</evidence>
<keyword evidence="4" id="KW-0997">Cell inner membrane</keyword>
<evidence type="ECO:0000256" key="4">
    <source>
        <dbReference type="ARBA" id="ARBA00022519"/>
    </source>
</evidence>
<name>A0A6B9G9K9_PANCY</name>
<protein>
    <submittedName>
        <fullName evidence="10">Sugar ABC transporter permease</fullName>
    </submittedName>
</protein>